<organism evidence="2 3">
    <name type="scientific">Lactobacillus panisapium</name>
    <dbReference type="NCBI Taxonomy" id="2012495"/>
    <lineage>
        <taxon>Bacteria</taxon>
        <taxon>Bacillati</taxon>
        <taxon>Bacillota</taxon>
        <taxon>Bacilli</taxon>
        <taxon>Lactobacillales</taxon>
        <taxon>Lactobacillaceae</taxon>
        <taxon>Lactobacillus</taxon>
    </lineage>
</organism>
<feature type="transmembrane region" description="Helical" evidence="1">
    <location>
        <begin position="12"/>
        <end position="36"/>
    </location>
</feature>
<dbReference type="RefSeq" id="WP_220220432.1">
    <property type="nucleotide sequence ID" value="NZ_CP048268.1"/>
</dbReference>
<evidence type="ECO:0000313" key="2">
    <source>
        <dbReference type="EMBL" id="QYN51925.1"/>
    </source>
</evidence>
<dbReference type="EMBL" id="CP048268">
    <property type="protein sequence ID" value="QYN51925.1"/>
    <property type="molecule type" value="Genomic_DNA"/>
</dbReference>
<keyword evidence="1" id="KW-1133">Transmembrane helix</keyword>
<protein>
    <recommendedName>
        <fullName evidence="4">Alkaline shock response membrane anchor protein AmaP</fullName>
    </recommendedName>
</protein>
<gene>
    <name evidence="2" type="ORF">GYM71_00130</name>
</gene>
<evidence type="ECO:0000256" key="1">
    <source>
        <dbReference type="SAM" id="Phobius"/>
    </source>
</evidence>
<reference evidence="2 3" key="1">
    <citation type="submission" date="2020-01" db="EMBL/GenBank/DDBJ databases">
        <title>Vast differences in strain-level diversity in the gut microbiota of two closely related honey bee species.</title>
        <authorList>
            <person name="Ellegaard K.M."/>
            <person name="Suenami S."/>
            <person name="Miyazaki R."/>
            <person name="Engel P."/>
        </authorList>
    </citation>
    <scope>NUCLEOTIDE SEQUENCE [LARGE SCALE GENOMIC DNA]</scope>
    <source>
        <strain evidence="2 3">ESL0416</strain>
    </source>
</reference>
<keyword evidence="1" id="KW-0472">Membrane</keyword>
<proteinExistence type="predicted"/>
<sequence length="198" mass="22969">MEQIRRAYKTTKYAVLEIIALLVILVGTLILLPGFAQAFSNLPILDLCVPYIIKFKEFLVEVSWWIAMVILIQVVIIMISQRYKSFNEYYQSIKETYQLRRSSLQTIKSISTQDGQQIKQQDPTIWAYNKAIKQFYVDISSTTVTAWLKVPGTLQGQEILKQNLPIIEEKIRTDNPAFTFSQVERNGNYYIIEGTMIE</sequence>
<name>A0ABX8W2N2_9LACO</name>
<evidence type="ECO:0000313" key="3">
    <source>
        <dbReference type="Proteomes" id="UP000826550"/>
    </source>
</evidence>
<accession>A0ABX8W2N2</accession>
<keyword evidence="3" id="KW-1185">Reference proteome</keyword>
<dbReference type="Proteomes" id="UP000826550">
    <property type="component" value="Chromosome"/>
</dbReference>
<feature type="transmembrane region" description="Helical" evidence="1">
    <location>
        <begin position="62"/>
        <end position="80"/>
    </location>
</feature>
<evidence type="ECO:0008006" key="4">
    <source>
        <dbReference type="Google" id="ProtNLM"/>
    </source>
</evidence>
<keyword evidence="1" id="KW-0812">Transmembrane</keyword>